<evidence type="ECO:0000259" key="2">
    <source>
        <dbReference type="PROSITE" id="PS00028"/>
    </source>
</evidence>
<keyword evidence="4" id="KW-1185">Reference proteome</keyword>
<evidence type="ECO:0000256" key="1">
    <source>
        <dbReference type="SAM" id="MobiDB-lite"/>
    </source>
</evidence>
<dbReference type="InterPro" id="IPR013087">
    <property type="entry name" value="Znf_C2H2_type"/>
</dbReference>
<sequence>MDRHDHDHDHDHDPFDSSPERFEAIKKSTLQRLRAKAAAEAFGKDTAAIPDVPFSISQYLPFYDVPGHPNYIPLDKRRQVAEELMASVGREVPARGQVASVNKMGRSVVDARSPSIDESPNANVAQRAPAKEQVASVDKMGRSVVDARSPSIDESLDANVARRAPAKGQVASVNKMGRTVVDARSPSIDESLNANVARRAPAKGQVASVNKMERSTVRFSGIDESLNANVAQRAPAKGQVASVDKMGRSVVDARSPSIDESLRASGDVVFRNVNYGPFQPTVTEQPAWVQEAEAMFDASSPWTADGFKASKQVSLTATKPAKQATVRLSPAENYASPSPGVAEIQGRLEAMLIDRDGSTSEDSAGSMLDQISGAVSGEQSAKHAVPIIKKEHAVDMSDKRERAIDLVAASFKLSEIPKPAAKNLKRYPPYRYKCTACRLIMSDEMELRRHYVLVKHDWNFWCEKCDTIVKGEHPCDKWFSRRAWDFTNRN</sequence>
<dbReference type="PROSITE" id="PS00028">
    <property type="entry name" value="ZINC_FINGER_C2H2_1"/>
    <property type="match status" value="1"/>
</dbReference>
<protein>
    <recommendedName>
        <fullName evidence="2">C2H2-type domain-containing protein</fullName>
    </recommendedName>
</protein>
<dbReference type="EMBL" id="VXIS01000056">
    <property type="protein sequence ID" value="KAA8909546.1"/>
    <property type="molecule type" value="Genomic_DNA"/>
</dbReference>
<comment type="caution">
    <text evidence="3">The sequence shown here is derived from an EMBL/GenBank/DDBJ whole genome shotgun (WGS) entry which is preliminary data.</text>
</comment>
<accession>A0A5J5F2E5</accession>
<feature type="region of interest" description="Disordered" evidence="1">
    <location>
        <begin position="1"/>
        <end position="21"/>
    </location>
</feature>
<evidence type="ECO:0000313" key="3">
    <source>
        <dbReference type="EMBL" id="KAA8909546.1"/>
    </source>
</evidence>
<feature type="domain" description="C2H2-type" evidence="2">
    <location>
        <begin position="434"/>
        <end position="456"/>
    </location>
</feature>
<dbReference type="InParanoid" id="A0A5J5F2E5"/>
<name>A0A5J5F2E5_9PEZI</name>
<reference evidence="3 4" key="1">
    <citation type="submission" date="2019-09" db="EMBL/GenBank/DDBJ databases">
        <title>Draft genome of the ectomycorrhizal ascomycete Sphaerosporella brunnea.</title>
        <authorList>
            <consortium name="DOE Joint Genome Institute"/>
            <person name="Benucci G.M."/>
            <person name="Marozzi G."/>
            <person name="Antonielli L."/>
            <person name="Sanchez S."/>
            <person name="Marco P."/>
            <person name="Wang X."/>
            <person name="Falini L.B."/>
            <person name="Barry K."/>
            <person name="Haridas S."/>
            <person name="Lipzen A."/>
            <person name="Labutti K."/>
            <person name="Grigoriev I.V."/>
            <person name="Murat C."/>
            <person name="Martin F."/>
            <person name="Albertini E."/>
            <person name="Donnini D."/>
            <person name="Bonito G."/>
        </authorList>
    </citation>
    <scope>NUCLEOTIDE SEQUENCE [LARGE SCALE GENOMIC DNA]</scope>
    <source>
        <strain evidence="3 4">Sb_GMNB300</strain>
    </source>
</reference>
<evidence type="ECO:0000313" key="4">
    <source>
        <dbReference type="Proteomes" id="UP000326924"/>
    </source>
</evidence>
<dbReference type="Proteomes" id="UP000326924">
    <property type="component" value="Unassembled WGS sequence"/>
</dbReference>
<proteinExistence type="predicted"/>
<dbReference type="AlphaFoldDB" id="A0A5J5F2E5"/>
<gene>
    <name evidence="3" type="ORF">FN846DRAFT_905551</name>
</gene>
<organism evidence="3 4">
    <name type="scientific">Sphaerosporella brunnea</name>
    <dbReference type="NCBI Taxonomy" id="1250544"/>
    <lineage>
        <taxon>Eukaryota</taxon>
        <taxon>Fungi</taxon>
        <taxon>Dikarya</taxon>
        <taxon>Ascomycota</taxon>
        <taxon>Pezizomycotina</taxon>
        <taxon>Pezizomycetes</taxon>
        <taxon>Pezizales</taxon>
        <taxon>Pyronemataceae</taxon>
        <taxon>Sphaerosporella</taxon>
    </lineage>
</organism>